<dbReference type="InterPro" id="IPR013752">
    <property type="entry name" value="KPA_reductase"/>
</dbReference>
<evidence type="ECO:0000256" key="3">
    <source>
        <dbReference type="ARBA" id="ARBA00007870"/>
    </source>
</evidence>
<evidence type="ECO:0000256" key="6">
    <source>
        <dbReference type="ARBA" id="ARBA00022655"/>
    </source>
</evidence>
<dbReference type="UniPathway" id="UPA00028">
    <property type="reaction ID" value="UER00004"/>
</dbReference>
<evidence type="ECO:0000256" key="4">
    <source>
        <dbReference type="ARBA" id="ARBA00013014"/>
    </source>
</evidence>
<dbReference type="GO" id="GO:0008677">
    <property type="term" value="F:2-dehydropantoate 2-reductase activity"/>
    <property type="evidence" value="ECO:0007669"/>
    <property type="project" value="UniProtKB-EC"/>
</dbReference>
<dbReference type="SUPFAM" id="SSF51735">
    <property type="entry name" value="NAD(P)-binding Rossmann-fold domains"/>
    <property type="match status" value="1"/>
</dbReference>
<name>A0A2U3PV23_9BRAD</name>
<accession>A0A2U3PV23</accession>
<keyword evidence="6 11" id="KW-0566">Pantothenate biosynthesis</keyword>
<evidence type="ECO:0000256" key="8">
    <source>
        <dbReference type="ARBA" id="ARBA00023002"/>
    </source>
</evidence>
<dbReference type="InterPro" id="IPR036291">
    <property type="entry name" value="NAD(P)-bd_dom_sf"/>
</dbReference>
<dbReference type="InterPro" id="IPR051402">
    <property type="entry name" value="KPR-Related"/>
</dbReference>
<dbReference type="EMBL" id="LS398110">
    <property type="protein sequence ID" value="SPP93002.1"/>
    <property type="molecule type" value="Genomic_DNA"/>
</dbReference>
<dbReference type="PANTHER" id="PTHR21708">
    <property type="entry name" value="PROBABLE 2-DEHYDROPANTOATE 2-REDUCTASE"/>
    <property type="match status" value="1"/>
</dbReference>
<dbReference type="PANTHER" id="PTHR21708:SF26">
    <property type="entry name" value="2-DEHYDROPANTOATE 2-REDUCTASE"/>
    <property type="match status" value="1"/>
</dbReference>
<gene>
    <name evidence="14" type="ORF">BRAD3257_1892</name>
</gene>
<dbReference type="Gene3D" id="3.40.50.720">
    <property type="entry name" value="NAD(P)-binding Rossmann-like Domain"/>
    <property type="match status" value="1"/>
</dbReference>
<evidence type="ECO:0000313" key="15">
    <source>
        <dbReference type="Proteomes" id="UP000246085"/>
    </source>
</evidence>
<dbReference type="SUPFAM" id="SSF48179">
    <property type="entry name" value="6-phosphogluconate dehydrogenase C-terminal domain-like"/>
    <property type="match status" value="1"/>
</dbReference>
<dbReference type="AlphaFoldDB" id="A0A2U3PV23"/>
<dbReference type="FunFam" id="1.10.1040.10:FF:000017">
    <property type="entry name" value="2-dehydropantoate 2-reductase"/>
    <property type="match status" value="1"/>
</dbReference>
<dbReference type="Proteomes" id="UP000246085">
    <property type="component" value="Chromosome BRAD3257"/>
</dbReference>
<comment type="function">
    <text evidence="1 11">Catalyzes the NADPH-dependent reduction of ketopantoate into pantoic acid.</text>
</comment>
<dbReference type="Pfam" id="PF08546">
    <property type="entry name" value="ApbA_C"/>
    <property type="match status" value="1"/>
</dbReference>
<comment type="similarity">
    <text evidence="3 11">Belongs to the ketopantoate reductase family.</text>
</comment>
<dbReference type="NCBIfam" id="TIGR00745">
    <property type="entry name" value="apbA_panE"/>
    <property type="match status" value="1"/>
</dbReference>
<evidence type="ECO:0000259" key="13">
    <source>
        <dbReference type="Pfam" id="PF08546"/>
    </source>
</evidence>
<dbReference type="KEGG" id="bvz:BRAD3257_1892"/>
<organism evidence="14 15">
    <name type="scientific">Bradyrhizobium vignae</name>
    <dbReference type="NCBI Taxonomy" id="1549949"/>
    <lineage>
        <taxon>Bacteria</taxon>
        <taxon>Pseudomonadati</taxon>
        <taxon>Pseudomonadota</taxon>
        <taxon>Alphaproteobacteria</taxon>
        <taxon>Hyphomicrobiales</taxon>
        <taxon>Nitrobacteraceae</taxon>
        <taxon>Bradyrhizobium</taxon>
    </lineage>
</organism>
<evidence type="ECO:0000259" key="12">
    <source>
        <dbReference type="Pfam" id="PF02558"/>
    </source>
</evidence>
<evidence type="ECO:0000256" key="11">
    <source>
        <dbReference type="RuleBase" id="RU362068"/>
    </source>
</evidence>
<dbReference type="FunFam" id="3.40.50.720:FF:000307">
    <property type="entry name" value="2-dehydropantoate 2-reductase"/>
    <property type="match status" value="1"/>
</dbReference>
<dbReference type="Pfam" id="PF02558">
    <property type="entry name" value="ApbA"/>
    <property type="match status" value="1"/>
</dbReference>
<evidence type="ECO:0000256" key="5">
    <source>
        <dbReference type="ARBA" id="ARBA00019465"/>
    </source>
</evidence>
<dbReference type="InterPro" id="IPR003710">
    <property type="entry name" value="ApbA"/>
</dbReference>
<dbReference type="GO" id="GO:0015940">
    <property type="term" value="P:pantothenate biosynthetic process"/>
    <property type="evidence" value="ECO:0007669"/>
    <property type="project" value="UniProtKB-UniPathway"/>
</dbReference>
<keyword evidence="7 11" id="KW-0521">NADP</keyword>
<dbReference type="InterPro" id="IPR008927">
    <property type="entry name" value="6-PGluconate_DH-like_C_sf"/>
</dbReference>
<evidence type="ECO:0000256" key="10">
    <source>
        <dbReference type="ARBA" id="ARBA00048793"/>
    </source>
</evidence>
<keyword evidence="8 11" id="KW-0560">Oxidoreductase</keyword>
<proteinExistence type="inferred from homology"/>
<feature type="domain" description="Ketopantoate reductase N-terminal" evidence="12">
    <location>
        <begin position="3"/>
        <end position="150"/>
    </location>
</feature>
<comment type="catalytic activity">
    <reaction evidence="10 11">
        <text>(R)-pantoate + NADP(+) = 2-dehydropantoate + NADPH + H(+)</text>
        <dbReference type="Rhea" id="RHEA:16233"/>
        <dbReference type="ChEBI" id="CHEBI:11561"/>
        <dbReference type="ChEBI" id="CHEBI:15378"/>
        <dbReference type="ChEBI" id="CHEBI:15980"/>
        <dbReference type="ChEBI" id="CHEBI:57783"/>
        <dbReference type="ChEBI" id="CHEBI:58349"/>
        <dbReference type="EC" id="1.1.1.169"/>
    </reaction>
</comment>
<evidence type="ECO:0000256" key="1">
    <source>
        <dbReference type="ARBA" id="ARBA00002919"/>
    </source>
</evidence>
<dbReference type="Gene3D" id="1.10.1040.10">
    <property type="entry name" value="N-(1-d-carboxylethyl)-l-norvaline Dehydrogenase, domain 2"/>
    <property type="match status" value="1"/>
</dbReference>
<evidence type="ECO:0000256" key="9">
    <source>
        <dbReference type="ARBA" id="ARBA00032024"/>
    </source>
</evidence>
<reference evidence="14 15" key="1">
    <citation type="submission" date="2018-03" db="EMBL/GenBank/DDBJ databases">
        <authorList>
            <person name="Gully D."/>
        </authorList>
    </citation>
    <scope>NUCLEOTIDE SEQUENCE [LARGE SCALE GENOMIC DNA]</scope>
    <source>
        <strain evidence="14">ORS3257</strain>
    </source>
</reference>
<protein>
    <recommendedName>
        <fullName evidence="5 11">2-dehydropantoate 2-reductase</fullName>
        <ecNumber evidence="4 11">1.1.1.169</ecNumber>
    </recommendedName>
    <alternativeName>
        <fullName evidence="9 11">Ketopantoate reductase</fullName>
    </alternativeName>
</protein>
<evidence type="ECO:0000256" key="2">
    <source>
        <dbReference type="ARBA" id="ARBA00004994"/>
    </source>
</evidence>
<feature type="domain" description="Ketopantoate reductase C-terminal" evidence="13">
    <location>
        <begin position="178"/>
        <end position="287"/>
    </location>
</feature>
<dbReference type="InterPro" id="IPR013332">
    <property type="entry name" value="KPR_N"/>
</dbReference>
<dbReference type="EC" id="1.1.1.169" evidence="4 11"/>
<comment type="pathway">
    <text evidence="2 11">Cofactor biosynthesis; (R)-pantothenate biosynthesis; (R)-pantoate from 3-methyl-2-oxobutanoate: step 2/2.</text>
</comment>
<evidence type="ECO:0000313" key="14">
    <source>
        <dbReference type="EMBL" id="SPP93002.1"/>
    </source>
</evidence>
<evidence type="ECO:0000256" key="7">
    <source>
        <dbReference type="ARBA" id="ARBA00022857"/>
    </source>
</evidence>
<dbReference type="InterPro" id="IPR013328">
    <property type="entry name" value="6PGD_dom2"/>
</dbReference>
<sequence>MRILVIGAGALGGYFGARLLAAGRDVTFLVRPKRAEALARGGLVVKSKVGDLHLASPPTVTSERLNGPYDLIIVSCKAYDLDGAMESFAPAVGKNSVIIPLLNGLRHLDVLNTKFGEKNVFGGQCTISAALSADGNILHMTDLHTLSFGEQNRTRSERRAEIVGALSGAGFDAELSDNILLAMWEKWVMIATIAGATCLMRASIGDIIAAGGSGVVMRLLDEACGIAAKQGFEPRPAYIERVRSILTTPGSPLIASMARDIERGAPTEGDHILGDLLGRVTGGEVPILLSTAYAHVKSYEVRQAREAAA</sequence>
<dbReference type="RefSeq" id="WP_122401491.1">
    <property type="nucleotide sequence ID" value="NZ_LS398110.1"/>
</dbReference>
<dbReference type="GO" id="GO:0005737">
    <property type="term" value="C:cytoplasm"/>
    <property type="evidence" value="ECO:0007669"/>
    <property type="project" value="TreeGrafter"/>
</dbReference>